<dbReference type="Pfam" id="PF12762">
    <property type="entry name" value="DDE_Tnp_IS1595"/>
    <property type="match status" value="1"/>
</dbReference>
<feature type="domain" description="ISXO2-like transposase" evidence="1">
    <location>
        <begin position="8"/>
        <end position="155"/>
    </location>
</feature>
<comment type="caution">
    <text evidence="2">The sequence shown here is derived from an EMBL/GenBank/DDBJ whole genome shotgun (WGS) entry which is preliminary data.</text>
</comment>
<accession>X1T5G3</accession>
<protein>
    <recommendedName>
        <fullName evidence="1">ISXO2-like transposase domain-containing protein</fullName>
    </recommendedName>
</protein>
<reference evidence="2" key="1">
    <citation type="journal article" date="2014" name="Front. Microbiol.">
        <title>High frequency of phylogenetically diverse reductive dehalogenase-homologous genes in deep subseafloor sedimentary metagenomes.</title>
        <authorList>
            <person name="Kawai M."/>
            <person name="Futagami T."/>
            <person name="Toyoda A."/>
            <person name="Takaki Y."/>
            <person name="Nishi S."/>
            <person name="Hori S."/>
            <person name="Arai W."/>
            <person name="Tsubouchi T."/>
            <person name="Morono Y."/>
            <person name="Uchiyama I."/>
            <person name="Ito T."/>
            <person name="Fujiyama A."/>
            <person name="Inagaki F."/>
            <person name="Takami H."/>
        </authorList>
    </citation>
    <scope>NUCLEOTIDE SEQUENCE</scope>
    <source>
        <strain evidence="2">Expedition CK06-06</strain>
    </source>
</reference>
<sequence>MVNETRSRLWGFVEADETIIGGSVKGKRGRAVTDFTTKTLVLGAVEVISYTDKNETDRERAVRIRMATTPNADEKSIEQFLEQNVEKGSTVRTDGWSGYSNTALSQYKHDKTTGMRASHIHSVFGNLKTWLNGTHHGVAPKYLQSYLDEFVFRFNRRETPMAAFQTLLGLTSARNSIPYDKFIQRESKG</sequence>
<gene>
    <name evidence="2" type="ORF">S12H4_13439</name>
</gene>
<proteinExistence type="predicted"/>
<organism evidence="2">
    <name type="scientific">marine sediment metagenome</name>
    <dbReference type="NCBI Taxonomy" id="412755"/>
    <lineage>
        <taxon>unclassified sequences</taxon>
        <taxon>metagenomes</taxon>
        <taxon>ecological metagenomes</taxon>
    </lineage>
</organism>
<dbReference type="SMART" id="SM01126">
    <property type="entry name" value="DDE_Tnp_IS1595"/>
    <property type="match status" value="1"/>
</dbReference>
<dbReference type="NCBIfam" id="NF033547">
    <property type="entry name" value="transpos_IS1595"/>
    <property type="match status" value="1"/>
</dbReference>
<name>X1T5G3_9ZZZZ</name>
<dbReference type="InterPro" id="IPR024445">
    <property type="entry name" value="Tnp_ISXO2-like"/>
</dbReference>
<evidence type="ECO:0000259" key="1">
    <source>
        <dbReference type="SMART" id="SM01126"/>
    </source>
</evidence>
<dbReference type="AlphaFoldDB" id="X1T5G3"/>
<dbReference type="EMBL" id="BARW01006399">
    <property type="protein sequence ID" value="GAI75279.1"/>
    <property type="molecule type" value="Genomic_DNA"/>
</dbReference>
<evidence type="ECO:0000313" key="2">
    <source>
        <dbReference type="EMBL" id="GAI75279.1"/>
    </source>
</evidence>